<name>A0A2N3IE00_9BACT</name>
<dbReference type="AlphaFoldDB" id="A0A2N3IE00"/>
<gene>
    <name evidence="2" type="ORF">BZG01_03905</name>
</gene>
<keyword evidence="3" id="KW-1185">Reference proteome</keyword>
<feature type="domain" description="DUF2023" evidence="1">
    <location>
        <begin position="2"/>
        <end position="102"/>
    </location>
</feature>
<dbReference type="SUPFAM" id="SSF160448">
    <property type="entry name" value="PG1857-like"/>
    <property type="match status" value="1"/>
</dbReference>
<dbReference type="Gene3D" id="3.30.2190.10">
    <property type="entry name" value="PG1857-like"/>
    <property type="match status" value="1"/>
</dbReference>
<protein>
    <recommendedName>
        <fullName evidence="1">DUF2023 domain-containing protein</fullName>
    </recommendedName>
</protein>
<organism evidence="2 3">
    <name type="scientific">Labilibaculum manganireducens</name>
    <dbReference type="NCBI Taxonomy" id="1940525"/>
    <lineage>
        <taxon>Bacteria</taxon>
        <taxon>Pseudomonadati</taxon>
        <taxon>Bacteroidota</taxon>
        <taxon>Bacteroidia</taxon>
        <taxon>Marinilabiliales</taxon>
        <taxon>Marinifilaceae</taxon>
        <taxon>Labilibaculum</taxon>
    </lineage>
</organism>
<evidence type="ECO:0000313" key="2">
    <source>
        <dbReference type="EMBL" id="PKQ68537.1"/>
    </source>
</evidence>
<accession>A0A2N3IE00</accession>
<sequence>MQILLHHVYEYKKGLRSLVLHTMSSKEKDKTEELLIRKGINYFLHSVNENKINVFFGKEECIQIILSFGEKSLSHFSDEEDFILGIMLGYDRTLQYERYMKRKGIVTPISNSRQVG</sequence>
<reference evidence="2 3" key="1">
    <citation type="journal article" date="2017" name="Front. Microbiol.">
        <title>Labilibaculum manganireducens gen. nov., sp. nov. and Labilibaculum filiforme sp. nov., Novel Bacteroidetes Isolated from Subsurface Sediments of the Baltic Sea.</title>
        <authorList>
            <person name="Vandieken V."/>
            <person name="Marshall I.P."/>
            <person name="Niemann H."/>
            <person name="Engelen B."/>
            <person name="Cypionka H."/>
        </authorList>
    </citation>
    <scope>NUCLEOTIDE SEQUENCE [LARGE SCALE GENOMIC DNA]</scope>
    <source>
        <strain evidence="2 3">59.10-2M</strain>
    </source>
</reference>
<dbReference type="InterPro" id="IPR018594">
    <property type="entry name" value="DUF2023"/>
</dbReference>
<dbReference type="InterPro" id="IPR036780">
    <property type="entry name" value="PG1857-like_sf"/>
</dbReference>
<dbReference type="Proteomes" id="UP000233618">
    <property type="component" value="Unassembled WGS sequence"/>
</dbReference>
<dbReference type="EMBL" id="MVDE01000004">
    <property type="protein sequence ID" value="PKQ68537.1"/>
    <property type="molecule type" value="Genomic_DNA"/>
</dbReference>
<evidence type="ECO:0000313" key="3">
    <source>
        <dbReference type="Proteomes" id="UP000233618"/>
    </source>
</evidence>
<evidence type="ECO:0000259" key="1">
    <source>
        <dbReference type="Pfam" id="PF09633"/>
    </source>
</evidence>
<comment type="caution">
    <text evidence="2">The sequence shown here is derived from an EMBL/GenBank/DDBJ whole genome shotgun (WGS) entry which is preliminary data.</text>
</comment>
<dbReference type="RefSeq" id="WP_101308702.1">
    <property type="nucleotide sequence ID" value="NZ_CAXXEE010000003.1"/>
</dbReference>
<proteinExistence type="predicted"/>
<dbReference type="Pfam" id="PF09633">
    <property type="entry name" value="DUF2023"/>
    <property type="match status" value="1"/>
</dbReference>